<protein>
    <submittedName>
        <fullName evidence="9">Putative Dolichol-phosphate mannosyltransferase</fullName>
    </submittedName>
</protein>
<keyword evidence="4" id="KW-0812">Transmembrane</keyword>
<keyword evidence="3 9" id="KW-0808">Transferase</keyword>
<dbReference type="EMBL" id="OKRB01000160">
    <property type="protein sequence ID" value="SPE32283.1"/>
    <property type="molecule type" value="Genomic_DNA"/>
</dbReference>
<accession>A0A2N9MA08</accession>
<dbReference type="GO" id="GO:0005886">
    <property type="term" value="C:plasma membrane"/>
    <property type="evidence" value="ECO:0007669"/>
    <property type="project" value="TreeGrafter"/>
</dbReference>
<dbReference type="InterPro" id="IPR001173">
    <property type="entry name" value="Glyco_trans_2-like"/>
</dbReference>
<evidence type="ECO:0000256" key="1">
    <source>
        <dbReference type="ARBA" id="ARBA00022475"/>
    </source>
</evidence>
<evidence type="ECO:0000256" key="3">
    <source>
        <dbReference type="ARBA" id="ARBA00022679"/>
    </source>
</evidence>
<feature type="domain" description="Glycosyltransferase 2-like" evidence="8">
    <location>
        <begin position="12"/>
        <end position="167"/>
    </location>
</feature>
<evidence type="ECO:0000256" key="5">
    <source>
        <dbReference type="ARBA" id="ARBA00022985"/>
    </source>
</evidence>
<dbReference type="Pfam" id="PF00535">
    <property type="entry name" value="Glycos_transf_2"/>
    <property type="match status" value="1"/>
</dbReference>
<dbReference type="InterPro" id="IPR029044">
    <property type="entry name" value="Nucleotide-diphossugar_trans"/>
</dbReference>
<evidence type="ECO:0000313" key="9">
    <source>
        <dbReference type="EMBL" id="SPE32283.1"/>
    </source>
</evidence>
<dbReference type="SUPFAM" id="SSF53448">
    <property type="entry name" value="Nucleotide-diphospho-sugar transferases"/>
    <property type="match status" value="1"/>
</dbReference>
<evidence type="ECO:0000256" key="7">
    <source>
        <dbReference type="ARBA" id="ARBA00023136"/>
    </source>
</evidence>
<dbReference type="AlphaFoldDB" id="A0A2N9MA08"/>
<dbReference type="CDD" id="cd04179">
    <property type="entry name" value="DPM_DPG-synthase_like"/>
    <property type="match status" value="1"/>
</dbReference>
<dbReference type="InterPro" id="IPR050256">
    <property type="entry name" value="Glycosyltransferase_2"/>
</dbReference>
<keyword evidence="6" id="KW-1133">Transmembrane helix</keyword>
<evidence type="ECO:0000259" key="8">
    <source>
        <dbReference type="Pfam" id="PF00535"/>
    </source>
</evidence>
<evidence type="ECO:0000313" key="10">
    <source>
        <dbReference type="Proteomes" id="UP000239735"/>
    </source>
</evidence>
<proteinExistence type="predicted"/>
<dbReference type="Proteomes" id="UP000239735">
    <property type="component" value="Unassembled WGS sequence"/>
</dbReference>
<dbReference type="OrthoDB" id="9810303at2"/>
<dbReference type="GO" id="GO:0009103">
    <property type="term" value="P:lipopolysaccharide biosynthetic process"/>
    <property type="evidence" value="ECO:0007669"/>
    <property type="project" value="UniProtKB-KW"/>
</dbReference>
<sequence>MTDKIATPELEILLPVHNEADSIEVTIREWYSELPQDIRFCFIICEDGSRDGTKAILRGLSAEIPMRLNMSDERKGYSQAVREGMMMLEAEWLLCIDADGQCDPKDFERFWKARNAADVVLGWRVDRQDTLARKSMSRLFYLIYQAVFSVPVHDPSCPYVLFSKRVAYNLASELREMKQGFWWEFVARVHRRGYSIEEIPVRHRRRAAGRTQVYLVKKMPGIFFRHLVAISKIWLQTRNRTTE</sequence>
<keyword evidence="2 9" id="KW-0328">Glycosyltransferase</keyword>
<dbReference type="GO" id="GO:0099621">
    <property type="term" value="F:undecaprenyl-phosphate 4-deoxy-4-formamido-L-arabinose transferase activity"/>
    <property type="evidence" value="ECO:0007669"/>
    <property type="project" value="TreeGrafter"/>
</dbReference>
<dbReference type="PANTHER" id="PTHR48090:SF3">
    <property type="entry name" value="UNDECAPRENYL-PHOSPHATE 4-DEOXY-4-FORMAMIDO-L-ARABINOSE TRANSFERASE"/>
    <property type="match status" value="1"/>
</dbReference>
<evidence type="ECO:0000256" key="6">
    <source>
        <dbReference type="ARBA" id="ARBA00022989"/>
    </source>
</evidence>
<organism evidence="9 10">
    <name type="scientific">Candidatus Sulfuritelmatomonas gaucii</name>
    <dbReference type="NCBI Taxonomy" id="2043161"/>
    <lineage>
        <taxon>Bacteria</taxon>
        <taxon>Pseudomonadati</taxon>
        <taxon>Acidobacteriota</taxon>
        <taxon>Terriglobia</taxon>
        <taxon>Terriglobales</taxon>
        <taxon>Acidobacteriaceae</taxon>
        <taxon>Candidatus Sulfuritelmatomonas</taxon>
    </lineage>
</organism>
<evidence type="ECO:0000256" key="2">
    <source>
        <dbReference type="ARBA" id="ARBA00022676"/>
    </source>
</evidence>
<keyword evidence="1" id="KW-1003">Cell membrane</keyword>
<gene>
    <name evidence="9" type="ORF">SBA5_970008</name>
</gene>
<reference evidence="10" key="1">
    <citation type="submission" date="2018-02" db="EMBL/GenBank/DDBJ databases">
        <authorList>
            <person name="Hausmann B."/>
        </authorList>
    </citation>
    <scope>NUCLEOTIDE SEQUENCE [LARGE SCALE GENOMIC DNA]</scope>
    <source>
        <strain evidence="10">Peat soil MAG SbA5</strain>
    </source>
</reference>
<dbReference type="Gene3D" id="3.90.550.10">
    <property type="entry name" value="Spore Coat Polysaccharide Biosynthesis Protein SpsA, Chain A"/>
    <property type="match status" value="1"/>
</dbReference>
<dbReference type="PANTHER" id="PTHR48090">
    <property type="entry name" value="UNDECAPRENYL-PHOSPHATE 4-DEOXY-4-FORMAMIDO-L-ARABINOSE TRANSFERASE-RELATED"/>
    <property type="match status" value="1"/>
</dbReference>
<keyword evidence="5" id="KW-0448">Lipopolysaccharide biosynthesis</keyword>
<evidence type="ECO:0000256" key="4">
    <source>
        <dbReference type="ARBA" id="ARBA00022692"/>
    </source>
</evidence>
<name>A0A2N9MA08_9BACT</name>
<keyword evidence="7" id="KW-0472">Membrane</keyword>